<feature type="domain" description="Renin receptor-like C-terminal transmembrane spanning segment" evidence="14">
    <location>
        <begin position="283"/>
        <end position="357"/>
    </location>
</feature>
<dbReference type="InterPro" id="IPR056780">
    <property type="entry name" value="Renin_r_C"/>
</dbReference>
<evidence type="ECO:0000256" key="3">
    <source>
        <dbReference type="ARBA" id="ARBA00004373"/>
    </source>
</evidence>
<keyword evidence="6 12" id="KW-0812">Transmembrane</keyword>
<evidence type="ECO:0000256" key="4">
    <source>
        <dbReference type="ARBA" id="ARBA00022475"/>
    </source>
</evidence>
<evidence type="ECO:0000256" key="6">
    <source>
        <dbReference type="ARBA" id="ARBA00022692"/>
    </source>
</evidence>
<dbReference type="GO" id="GO:0009897">
    <property type="term" value="C:external side of plasma membrane"/>
    <property type="evidence" value="ECO:0007669"/>
    <property type="project" value="TreeGrafter"/>
</dbReference>
<keyword evidence="9 12" id="KW-1133">Transmembrane helix</keyword>
<evidence type="ECO:0000256" key="9">
    <source>
        <dbReference type="ARBA" id="ARBA00022989"/>
    </source>
</evidence>
<protein>
    <submittedName>
        <fullName evidence="16">Renin receptor</fullName>
    </submittedName>
</protein>
<evidence type="ECO:0000256" key="5">
    <source>
        <dbReference type="ARBA" id="ARBA00022685"/>
    </source>
</evidence>
<keyword evidence="5" id="KW-0165">Cleavage on pair of basic residues</keyword>
<dbReference type="Pfam" id="PF07850">
    <property type="entry name" value="Renin_r"/>
    <property type="match status" value="1"/>
</dbReference>
<dbReference type="InterPro" id="IPR012493">
    <property type="entry name" value="Renin_rcpt"/>
</dbReference>
<dbReference type="EMBL" id="GFAH01000482">
    <property type="protein sequence ID" value="JAV47907.1"/>
    <property type="molecule type" value="Transcribed_RNA"/>
</dbReference>
<evidence type="ECO:0000256" key="11">
    <source>
        <dbReference type="ARBA" id="ARBA00023170"/>
    </source>
</evidence>
<keyword evidence="8" id="KW-0256">Endoplasmic reticulum</keyword>
<dbReference type="PANTHER" id="PTHR13351">
    <property type="entry name" value="RENIN RECEPTOR"/>
    <property type="match status" value="1"/>
</dbReference>
<evidence type="ECO:0000256" key="13">
    <source>
        <dbReference type="SAM" id="SignalP"/>
    </source>
</evidence>
<sequence>MDEIRLKTLFLFIINLIPCCIATEEFIVVHAPPSVKFTTTEPLHSSILADVYSAILGYTLPKQVHWTSLSPVSPLNRPEAIIMLDVIGFKSNMELDIGGLHFLLENEGEIDDQYDILSRRTYRRYSEKKPVLIRMDANDDLYSPKAEHRVLLKSLPASRKERFHLALSDPELGQKVEDGTLNSTASADVQLLTELATVKIVMSSLSKHKSSIVDGIPDIYWLKLSGIKSLAEQYGDDSYQVAEGIGLLKQTIAEVASVSRSIYNNMVFFAVVTEDIQPPPLQRKTRSLLSDDSKEKESDAVKYNLSHSWAPDFPVAFSIIAFLVITLSLTILGISVAIWNMDPGRDSIMSGQRLKKD</sequence>
<dbReference type="PANTHER" id="PTHR13351:SF1">
    <property type="entry name" value="RENIN RECEPTOR"/>
    <property type="match status" value="1"/>
</dbReference>
<keyword evidence="10 12" id="KW-0472">Membrane</keyword>
<evidence type="ECO:0000256" key="8">
    <source>
        <dbReference type="ARBA" id="ARBA00022824"/>
    </source>
</evidence>
<reference evidence="16" key="1">
    <citation type="submission" date="2016-11" db="EMBL/GenBank/DDBJ databases">
        <title>Venom-gland transcriptomics and venom proteomics of the black-back scorpion (Hadrurus spadix) reveal detectability challenges and an unexplored realm of animal toxin diversity.</title>
        <authorList>
            <person name="Rokyta D.R."/>
            <person name="Ward M.J."/>
        </authorList>
    </citation>
    <scope>NUCLEOTIDE SEQUENCE</scope>
    <source>
        <tissue evidence="16">Venom gland</tissue>
    </source>
</reference>
<evidence type="ECO:0000256" key="12">
    <source>
        <dbReference type="SAM" id="Phobius"/>
    </source>
</evidence>
<evidence type="ECO:0000256" key="10">
    <source>
        <dbReference type="ARBA" id="ARBA00023136"/>
    </source>
</evidence>
<proteinExistence type="predicted"/>
<dbReference type="AlphaFoldDB" id="A0A1W7R9U0"/>
<dbReference type="GO" id="GO:0038023">
    <property type="term" value="F:signaling receptor activity"/>
    <property type="evidence" value="ECO:0007669"/>
    <property type="project" value="InterPro"/>
</dbReference>
<evidence type="ECO:0000259" key="15">
    <source>
        <dbReference type="Pfam" id="PF25294"/>
    </source>
</evidence>
<keyword evidence="4" id="KW-1003">Cell membrane</keyword>
<comment type="subcellular location">
    <subcellularLocation>
        <location evidence="2">Cell membrane</location>
        <topology evidence="2">Single-pass type I membrane protein</topology>
    </subcellularLocation>
    <subcellularLocation>
        <location evidence="1">Endoplasmic reticulum membrane</location>
        <topology evidence="1">Single-pass type I membrane protein</topology>
    </subcellularLocation>
    <subcellularLocation>
        <location evidence="3">Vesicle</location>
    </subcellularLocation>
</comment>
<evidence type="ECO:0000256" key="7">
    <source>
        <dbReference type="ARBA" id="ARBA00022729"/>
    </source>
</evidence>
<dbReference type="GO" id="GO:0030177">
    <property type="term" value="P:positive regulation of Wnt signaling pathway"/>
    <property type="evidence" value="ECO:0007669"/>
    <property type="project" value="TreeGrafter"/>
</dbReference>
<dbReference type="Pfam" id="PF25294">
    <property type="entry name" value="RENR_N"/>
    <property type="match status" value="1"/>
</dbReference>
<evidence type="ECO:0000256" key="1">
    <source>
        <dbReference type="ARBA" id="ARBA00004115"/>
    </source>
</evidence>
<evidence type="ECO:0000313" key="16">
    <source>
        <dbReference type="EMBL" id="JAV47907.1"/>
    </source>
</evidence>
<keyword evidence="7 13" id="KW-0732">Signal</keyword>
<keyword evidence="11 16" id="KW-0675">Receptor</keyword>
<dbReference type="GO" id="GO:0098588">
    <property type="term" value="C:bounding membrane of organelle"/>
    <property type="evidence" value="ECO:0007669"/>
    <property type="project" value="UniProtKB-ARBA"/>
</dbReference>
<dbReference type="InterPro" id="IPR057318">
    <property type="entry name" value="RENR_N"/>
</dbReference>
<name>A0A1W7R9U0_9SCOR</name>
<feature type="domain" description="Renin receptor N-terminal" evidence="15">
    <location>
        <begin position="23"/>
        <end position="275"/>
    </location>
</feature>
<feature type="chain" id="PRO_5012280890" evidence="13">
    <location>
        <begin position="23"/>
        <end position="357"/>
    </location>
</feature>
<dbReference type="GO" id="GO:0005789">
    <property type="term" value="C:endoplasmic reticulum membrane"/>
    <property type="evidence" value="ECO:0007669"/>
    <property type="project" value="UniProtKB-SubCell"/>
</dbReference>
<organism evidence="16">
    <name type="scientific">Hadrurus spadix</name>
    <dbReference type="NCBI Taxonomy" id="141984"/>
    <lineage>
        <taxon>Eukaryota</taxon>
        <taxon>Metazoa</taxon>
        <taxon>Ecdysozoa</taxon>
        <taxon>Arthropoda</taxon>
        <taxon>Chelicerata</taxon>
        <taxon>Arachnida</taxon>
        <taxon>Scorpiones</taxon>
        <taxon>Iurida</taxon>
        <taxon>Iuroidea</taxon>
        <taxon>Hadrurus</taxon>
    </lineage>
</organism>
<feature type="signal peptide" evidence="13">
    <location>
        <begin position="1"/>
        <end position="22"/>
    </location>
</feature>
<accession>A0A1W7R9U0</accession>
<dbReference type="GO" id="GO:0031982">
    <property type="term" value="C:vesicle"/>
    <property type="evidence" value="ECO:0007669"/>
    <property type="project" value="UniProtKB-SubCell"/>
</dbReference>
<evidence type="ECO:0000259" key="14">
    <source>
        <dbReference type="Pfam" id="PF07850"/>
    </source>
</evidence>
<feature type="transmembrane region" description="Helical" evidence="12">
    <location>
        <begin position="315"/>
        <end position="339"/>
    </location>
</feature>
<evidence type="ECO:0000256" key="2">
    <source>
        <dbReference type="ARBA" id="ARBA00004251"/>
    </source>
</evidence>